<feature type="transmembrane region" description="Helical" evidence="1">
    <location>
        <begin position="178"/>
        <end position="202"/>
    </location>
</feature>
<name>A0A367EB63_9ACTN</name>
<dbReference type="Pfam" id="PF02447">
    <property type="entry name" value="GntP_permease"/>
    <property type="match status" value="2"/>
</dbReference>
<organism evidence="2 3">
    <name type="scientific">Streptomyces reniochalinae</name>
    <dbReference type="NCBI Taxonomy" id="2250578"/>
    <lineage>
        <taxon>Bacteria</taxon>
        <taxon>Bacillati</taxon>
        <taxon>Actinomycetota</taxon>
        <taxon>Actinomycetes</taxon>
        <taxon>Kitasatosporales</taxon>
        <taxon>Streptomycetaceae</taxon>
        <taxon>Streptomyces</taxon>
    </lineage>
</organism>
<dbReference type="GO" id="GO:0005886">
    <property type="term" value="C:plasma membrane"/>
    <property type="evidence" value="ECO:0007669"/>
    <property type="project" value="TreeGrafter"/>
</dbReference>
<evidence type="ECO:0000256" key="1">
    <source>
        <dbReference type="SAM" id="Phobius"/>
    </source>
</evidence>
<reference evidence="2 3" key="1">
    <citation type="submission" date="2018-06" db="EMBL/GenBank/DDBJ databases">
        <title>Streptomyces reniochalinae sp. nov. and Streptomyces diacarnus sp. nov. from marine sponges.</title>
        <authorList>
            <person name="Li L."/>
        </authorList>
    </citation>
    <scope>NUCLEOTIDE SEQUENCE [LARGE SCALE GENOMIC DNA]</scope>
    <source>
        <strain evidence="2 3">LHW50302</strain>
    </source>
</reference>
<dbReference type="OrthoDB" id="4325159at2"/>
<feature type="transmembrane region" description="Helical" evidence="1">
    <location>
        <begin position="486"/>
        <end position="508"/>
    </location>
</feature>
<feature type="transmembrane region" description="Helical" evidence="1">
    <location>
        <begin position="30"/>
        <end position="47"/>
    </location>
</feature>
<dbReference type="PANTHER" id="PTHR30354:SF11">
    <property type="entry name" value="PERMEASE"/>
    <property type="match status" value="1"/>
</dbReference>
<dbReference type="Proteomes" id="UP000253507">
    <property type="component" value="Unassembled WGS sequence"/>
</dbReference>
<feature type="transmembrane region" description="Helical" evidence="1">
    <location>
        <begin position="150"/>
        <end position="172"/>
    </location>
</feature>
<feature type="transmembrane region" description="Helical" evidence="1">
    <location>
        <begin position="371"/>
        <end position="390"/>
    </location>
</feature>
<dbReference type="InterPro" id="IPR003474">
    <property type="entry name" value="Glcn_transporter"/>
</dbReference>
<evidence type="ECO:0000313" key="3">
    <source>
        <dbReference type="Proteomes" id="UP000253507"/>
    </source>
</evidence>
<comment type="caution">
    <text evidence="2">The sequence shown here is derived from an EMBL/GenBank/DDBJ whole genome shotgun (WGS) entry which is preliminary data.</text>
</comment>
<feature type="transmembrane region" description="Helical" evidence="1">
    <location>
        <begin position="67"/>
        <end position="85"/>
    </location>
</feature>
<dbReference type="EMBL" id="QOIM01000041">
    <property type="protein sequence ID" value="RCG15308.1"/>
    <property type="molecule type" value="Genomic_DNA"/>
</dbReference>
<gene>
    <name evidence="2" type="ORF">DQ392_24280</name>
</gene>
<dbReference type="PANTHER" id="PTHR30354">
    <property type="entry name" value="GNT FAMILY GLUCONATE TRANSPORTER"/>
    <property type="match status" value="1"/>
</dbReference>
<feature type="transmembrane region" description="Helical" evidence="1">
    <location>
        <begin position="410"/>
        <end position="436"/>
    </location>
</feature>
<protein>
    <submittedName>
        <fullName evidence="2">Gluconate permease</fullName>
    </submittedName>
</protein>
<accession>A0A367EB63</accession>
<keyword evidence="1" id="KW-0472">Membrane</keyword>
<evidence type="ECO:0000313" key="2">
    <source>
        <dbReference type="EMBL" id="RCG15308.1"/>
    </source>
</evidence>
<feature type="transmembrane region" description="Helical" evidence="1">
    <location>
        <begin position="328"/>
        <end position="350"/>
    </location>
</feature>
<proteinExistence type="predicted"/>
<keyword evidence="3" id="KW-1185">Reference proteome</keyword>
<dbReference type="GO" id="GO:0015128">
    <property type="term" value="F:gluconate transmembrane transporter activity"/>
    <property type="evidence" value="ECO:0007669"/>
    <property type="project" value="InterPro"/>
</dbReference>
<feature type="transmembrane region" description="Helical" evidence="1">
    <location>
        <begin position="448"/>
        <end position="466"/>
    </location>
</feature>
<feature type="transmembrane region" description="Helical" evidence="1">
    <location>
        <begin position="299"/>
        <end position="322"/>
    </location>
</feature>
<keyword evidence="1" id="KW-0812">Transmembrane</keyword>
<sequence length="509" mass="50146">MDNPAPLVHTAIAIAAVVVLILKAKVNPALALVLGAVYLGLAGGLGAERTLKTVNKGFGDLMAEVGLLIVLGVLLGTLLSALGAIDKLVTLLLRTLGPKRLPYSFAITMGTVLQSIFADVLLVMTAPLARSLGTRIGPGGLARMAAAMALGVEVGIALSVPGIGALALAGLLDIPLGIMLLYGFPLAAVTILLTLLLFSALVKRGFWNPDRDESAVAEGEAVVEGGAAVEGGAGFHDGAVAHDGAAARGDATAHGGAGMSGDAAVGEGGAGHAGAGVGDAVAADGDAGTARGDGTAPPLGLSLTPLLLALVLIATGAFAQVAGWDSPVVGFLGDPVVGLLTGLILACLVARRRLPAGAVGEAFGQGFRTSGQILVLTGVGGSLAAVVEAVGLGDLIKDSFSAGTWAPLALVWLIAAVLHMAIGSVTTSAITAAGILAPVAPSLDVQPVLIALAAGAGSLFAIHATSNTFWLLQTLLGQTTRGTLKTVTLTVSGASVIALGLIQTVSLVM</sequence>
<feature type="transmembrane region" description="Helical" evidence="1">
    <location>
        <begin position="7"/>
        <end position="24"/>
    </location>
</feature>
<keyword evidence="1" id="KW-1133">Transmembrane helix</keyword>
<dbReference type="AlphaFoldDB" id="A0A367EB63"/>
<dbReference type="RefSeq" id="WP_114017835.1">
    <property type="nucleotide sequence ID" value="NZ_QOIM01000041.1"/>
</dbReference>